<accession>A0ABS0XN99</accession>
<gene>
    <name evidence="1" type="ORF">JAO74_06865</name>
</gene>
<evidence type="ECO:0000313" key="2">
    <source>
        <dbReference type="Proteomes" id="UP000640426"/>
    </source>
</evidence>
<proteinExistence type="predicted"/>
<sequence length="149" mass="15288">MAMVAPVVAPVVGGALLLTGCLKPAAIEADHAWVRLPAVEGRPGSGYFTLHGGAAATTLVAVSTDYAIRTEMHESMMSGGMATMAKIDSIPLPAGGEVTFQPGGRHLMLFGVSRDLKPGDNTLLTFTFADGSRIQRKAVAVGAGDPAPE</sequence>
<dbReference type="Proteomes" id="UP000640426">
    <property type="component" value="Unassembled WGS sequence"/>
</dbReference>
<name>A0ABS0XN99_9SPHN</name>
<dbReference type="Gene3D" id="2.60.40.1890">
    <property type="entry name" value="PCu(A)C copper chaperone"/>
    <property type="match status" value="1"/>
</dbReference>
<keyword evidence="2" id="KW-1185">Reference proteome</keyword>
<dbReference type="InterPro" id="IPR058248">
    <property type="entry name" value="Lxx211020-like"/>
</dbReference>
<comment type="caution">
    <text evidence="1">The sequence shown here is derived from an EMBL/GenBank/DDBJ whole genome shotgun (WGS) entry which is preliminary data.</text>
</comment>
<dbReference type="SUPFAM" id="SSF110087">
    <property type="entry name" value="DR1885-like metal-binding protein"/>
    <property type="match status" value="1"/>
</dbReference>
<dbReference type="PANTHER" id="PTHR36302">
    <property type="entry name" value="BLR7088 PROTEIN"/>
    <property type="match status" value="1"/>
</dbReference>
<reference evidence="2" key="1">
    <citation type="submission" date="2020-12" db="EMBL/GenBank/DDBJ databases">
        <title>Hymenobacter sp.</title>
        <authorList>
            <person name="Kim M.K."/>
        </authorList>
    </citation>
    <scope>NUCLEOTIDE SEQUENCE [LARGE SCALE GENOMIC DNA]</scope>
    <source>
        <strain evidence="2">BT553</strain>
    </source>
</reference>
<dbReference type="Pfam" id="PF04314">
    <property type="entry name" value="PCuAC"/>
    <property type="match status" value="1"/>
</dbReference>
<dbReference type="InterPro" id="IPR036182">
    <property type="entry name" value="PCuAC_sf"/>
</dbReference>
<dbReference type="InterPro" id="IPR007410">
    <property type="entry name" value="LpqE-like"/>
</dbReference>
<organism evidence="1 2">
    <name type="scientific">Sphingomonas mollis</name>
    <dbReference type="NCBI Taxonomy" id="2795726"/>
    <lineage>
        <taxon>Bacteria</taxon>
        <taxon>Pseudomonadati</taxon>
        <taxon>Pseudomonadota</taxon>
        <taxon>Alphaproteobacteria</taxon>
        <taxon>Sphingomonadales</taxon>
        <taxon>Sphingomonadaceae</taxon>
        <taxon>Sphingomonas</taxon>
    </lineage>
</organism>
<evidence type="ECO:0000313" key="1">
    <source>
        <dbReference type="EMBL" id="MBJ6121510.1"/>
    </source>
</evidence>
<dbReference type="PANTHER" id="PTHR36302:SF1">
    <property type="entry name" value="COPPER CHAPERONE PCU(A)C"/>
    <property type="match status" value="1"/>
</dbReference>
<protein>
    <submittedName>
        <fullName evidence="1">Copper chaperone PCu(A)C</fullName>
    </submittedName>
</protein>
<dbReference type="EMBL" id="JAELXS010000003">
    <property type="protein sequence ID" value="MBJ6121510.1"/>
    <property type="molecule type" value="Genomic_DNA"/>
</dbReference>